<dbReference type="GO" id="GO:0043565">
    <property type="term" value="F:sequence-specific DNA binding"/>
    <property type="evidence" value="ECO:0007669"/>
    <property type="project" value="InterPro"/>
</dbReference>
<dbReference type="SMART" id="SM00774">
    <property type="entry name" value="WRKY"/>
    <property type="match status" value="1"/>
</dbReference>
<dbReference type="PANTHER" id="PTHR31221:SF371">
    <property type="entry name" value="WRKY DOMAIN-CONTAINING PROTEIN"/>
    <property type="match status" value="1"/>
</dbReference>
<gene>
    <name evidence="3" type="ORF">ZIOFF_060870</name>
</gene>
<feature type="region of interest" description="Disordered" evidence="1">
    <location>
        <begin position="107"/>
        <end position="192"/>
    </location>
</feature>
<dbReference type="GO" id="GO:0003700">
    <property type="term" value="F:DNA-binding transcription factor activity"/>
    <property type="evidence" value="ECO:0007669"/>
    <property type="project" value="InterPro"/>
</dbReference>
<feature type="compositionally biased region" description="Basic and acidic residues" evidence="1">
    <location>
        <begin position="149"/>
        <end position="164"/>
    </location>
</feature>
<comment type="caution">
    <text evidence="3">The sequence shown here is derived from an EMBL/GenBank/DDBJ whole genome shotgun (WGS) entry which is preliminary data.</text>
</comment>
<dbReference type="AlphaFoldDB" id="A0A8J5FAM5"/>
<evidence type="ECO:0000313" key="3">
    <source>
        <dbReference type="EMBL" id="KAG6484076.1"/>
    </source>
</evidence>
<dbReference type="InterPro" id="IPR044810">
    <property type="entry name" value="WRKY_plant"/>
</dbReference>
<dbReference type="EMBL" id="JACMSC010000016">
    <property type="protein sequence ID" value="KAG6484076.1"/>
    <property type="molecule type" value="Genomic_DNA"/>
</dbReference>
<evidence type="ECO:0000256" key="1">
    <source>
        <dbReference type="SAM" id="MobiDB-lite"/>
    </source>
</evidence>
<dbReference type="Proteomes" id="UP000734854">
    <property type="component" value="Unassembled WGS sequence"/>
</dbReference>
<reference evidence="3 4" key="1">
    <citation type="submission" date="2020-08" db="EMBL/GenBank/DDBJ databases">
        <title>Plant Genome Project.</title>
        <authorList>
            <person name="Zhang R.-G."/>
        </authorList>
    </citation>
    <scope>NUCLEOTIDE SEQUENCE [LARGE SCALE GENOMIC DNA]</scope>
    <source>
        <tissue evidence="3">Rhizome</tissue>
    </source>
</reference>
<feature type="compositionally biased region" description="Low complexity" evidence="1">
    <location>
        <begin position="136"/>
        <end position="146"/>
    </location>
</feature>
<keyword evidence="4" id="KW-1185">Reference proteome</keyword>
<organism evidence="3 4">
    <name type="scientific">Zingiber officinale</name>
    <name type="common">Ginger</name>
    <name type="synonym">Amomum zingiber</name>
    <dbReference type="NCBI Taxonomy" id="94328"/>
    <lineage>
        <taxon>Eukaryota</taxon>
        <taxon>Viridiplantae</taxon>
        <taxon>Streptophyta</taxon>
        <taxon>Embryophyta</taxon>
        <taxon>Tracheophyta</taxon>
        <taxon>Spermatophyta</taxon>
        <taxon>Magnoliopsida</taxon>
        <taxon>Liliopsida</taxon>
        <taxon>Zingiberales</taxon>
        <taxon>Zingiberaceae</taxon>
        <taxon>Zingiber</taxon>
    </lineage>
</organism>
<sequence>MSGDQDHRPEHYNFIFHDEPFPFIDHKPSSGAPGGGAYYEYHDAPQLAAAPSTTTSFLSITDLLRSSMVDYMAAAASSDFGLSSSSWEPPAAGGTVGSDLMLDVNTLSAAGNIPPPPPTTTLGCGGGASTPLTPNSSTSSSSTEAGAGEEEHLKPDQEEVKQQPEEVDTDQGDMSKKLDKPKKKGEKRARDPSFAFVTQSEVDHLEDGYRWRKYGQKAVKNSPYPRSYYRCTTQKCPVKKRVERCYQNPSIVITTYEGRHTHNCPTALRGSGHFLPSPLPPLPPSQVMPASFCHDLMMQQVLQRLDDDDDKFSQRGGLNPSALLQNLPPSLQRLPFHDFGFFHG</sequence>
<dbReference type="FunFam" id="2.20.25.80:FF:000003">
    <property type="entry name" value="WRKY transcription factor 57"/>
    <property type="match status" value="1"/>
</dbReference>
<accession>A0A8J5FAM5</accession>
<name>A0A8J5FAM5_ZINOF</name>
<dbReference type="Pfam" id="PF03106">
    <property type="entry name" value="WRKY"/>
    <property type="match status" value="1"/>
</dbReference>
<proteinExistence type="predicted"/>
<protein>
    <recommendedName>
        <fullName evidence="2">WRKY domain-containing protein</fullName>
    </recommendedName>
</protein>
<feature type="domain" description="WRKY" evidence="2">
    <location>
        <begin position="200"/>
        <end position="265"/>
    </location>
</feature>
<dbReference type="InterPro" id="IPR003657">
    <property type="entry name" value="WRKY_dom"/>
</dbReference>
<dbReference type="PROSITE" id="PS50811">
    <property type="entry name" value="WRKY"/>
    <property type="match status" value="1"/>
</dbReference>
<dbReference type="PANTHER" id="PTHR31221">
    <property type="entry name" value="WRKY TRANSCRIPTION FACTOR PROTEIN 1-RELATED"/>
    <property type="match status" value="1"/>
</dbReference>
<evidence type="ECO:0000259" key="2">
    <source>
        <dbReference type="PROSITE" id="PS50811"/>
    </source>
</evidence>
<evidence type="ECO:0000313" key="4">
    <source>
        <dbReference type="Proteomes" id="UP000734854"/>
    </source>
</evidence>